<dbReference type="STRING" id="1805281.AUJ77_01695"/>
<comment type="caution">
    <text evidence="1">The sequence shown here is derived from an EMBL/GenBank/DDBJ whole genome shotgun (WGS) entry which is preliminary data.</text>
</comment>
<gene>
    <name evidence="1" type="ORF">AUJ77_01695</name>
</gene>
<reference evidence="1 2" key="1">
    <citation type="journal article" date="2016" name="Environ. Microbiol.">
        <title>Genomic resolution of a cold subsurface aquifer community provides metabolic insights for novel microbes adapted to high CO concentrations.</title>
        <authorList>
            <person name="Probst A.J."/>
            <person name="Castelle C.J."/>
            <person name="Singh A."/>
            <person name="Brown C.T."/>
            <person name="Anantharaman K."/>
            <person name="Sharon I."/>
            <person name="Hug L.A."/>
            <person name="Burstein D."/>
            <person name="Emerson J.B."/>
            <person name="Thomas B.C."/>
            <person name="Banfield J.F."/>
        </authorList>
    </citation>
    <scope>NUCLEOTIDE SEQUENCE [LARGE SCALE GENOMIC DNA]</scope>
    <source>
        <strain evidence="1">CG1_02_43_90</strain>
    </source>
</reference>
<organism evidence="1 2">
    <name type="scientific">Candidatus Nomurabacteria bacterium CG1_02_43_90</name>
    <dbReference type="NCBI Taxonomy" id="1805281"/>
    <lineage>
        <taxon>Bacteria</taxon>
        <taxon>Candidatus Nomuraibacteriota</taxon>
    </lineage>
</organism>
<accession>A0A1J4V4D7</accession>
<dbReference type="AlphaFoldDB" id="A0A1J4V4D7"/>
<dbReference type="Proteomes" id="UP000181992">
    <property type="component" value="Unassembled WGS sequence"/>
</dbReference>
<proteinExistence type="predicted"/>
<dbReference type="EMBL" id="MNVN01000012">
    <property type="protein sequence ID" value="OIO30840.1"/>
    <property type="molecule type" value="Genomic_DNA"/>
</dbReference>
<evidence type="ECO:0000313" key="2">
    <source>
        <dbReference type="Proteomes" id="UP000181992"/>
    </source>
</evidence>
<name>A0A1J4V4D7_9BACT</name>
<sequence length="80" mass="9127">MGNESVVIEGSTYRIGTMTEDGFTVVEPRLGFMNNNPLLNKVIKVSELIEPAISERPEWKKSNQPFLKMEISGLWFVLLR</sequence>
<evidence type="ECO:0000313" key="1">
    <source>
        <dbReference type="EMBL" id="OIO30840.1"/>
    </source>
</evidence>
<protein>
    <submittedName>
        <fullName evidence="1">Uncharacterized protein</fullName>
    </submittedName>
</protein>